<name>A0ABD4E143_9BURK</name>
<dbReference type="EMBL" id="LPAD01000071">
    <property type="protein sequence ID" value="KVN83517.1"/>
    <property type="molecule type" value="Genomic_DNA"/>
</dbReference>
<sequence>MLNSGKFYAFVNGYDKPETIGTLEEVEAALGLRKTANVRRARKSLRGQPFKTYSVHMTFEFPAWDEVDGYWYDGIAARSKSEANKKARDRADADGHTVGKRVWFKATETE</sequence>
<dbReference type="Proteomes" id="UP000057910">
    <property type="component" value="Unassembled WGS sequence"/>
</dbReference>
<comment type="caution">
    <text evidence="1">The sequence shown here is derived from an EMBL/GenBank/DDBJ whole genome shotgun (WGS) entry which is preliminary data.</text>
</comment>
<protein>
    <submittedName>
        <fullName evidence="1">Uncharacterized protein</fullName>
    </submittedName>
</protein>
<gene>
    <name evidence="1" type="ORF">WJ68_16490</name>
</gene>
<evidence type="ECO:0000313" key="2">
    <source>
        <dbReference type="Proteomes" id="UP000057910"/>
    </source>
</evidence>
<accession>A0ABD4E143</accession>
<organism evidence="1 2">
    <name type="scientific">Burkholderia ubonensis</name>
    <dbReference type="NCBI Taxonomy" id="101571"/>
    <lineage>
        <taxon>Bacteria</taxon>
        <taxon>Pseudomonadati</taxon>
        <taxon>Pseudomonadota</taxon>
        <taxon>Betaproteobacteria</taxon>
        <taxon>Burkholderiales</taxon>
        <taxon>Burkholderiaceae</taxon>
        <taxon>Burkholderia</taxon>
        <taxon>Burkholderia cepacia complex</taxon>
    </lineage>
</organism>
<dbReference type="AlphaFoldDB" id="A0ABD4E143"/>
<reference evidence="1 2" key="1">
    <citation type="submission" date="2015-11" db="EMBL/GenBank/DDBJ databases">
        <title>Expanding the genomic diversity of Burkholderia species for the development of highly accurate diagnostics.</title>
        <authorList>
            <person name="Sahl J."/>
            <person name="Keim P."/>
            <person name="Wagner D."/>
        </authorList>
    </citation>
    <scope>NUCLEOTIDE SEQUENCE [LARGE SCALE GENOMIC DNA]</scope>
    <source>
        <strain evidence="1 2">MSMB1585WGS</strain>
    </source>
</reference>
<evidence type="ECO:0000313" key="1">
    <source>
        <dbReference type="EMBL" id="KVN83517.1"/>
    </source>
</evidence>
<proteinExistence type="predicted"/>